<dbReference type="EMBL" id="BAAAPM010000010">
    <property type="protein sequence ID" value="GAA1740556.1"/>
    <property type="molecule type" value="Genomic_DNA"/>
</dbReference>
<comment type="caution">
    <text evidence="3">The sequence shown here is derived from an EMBL/GenBank/DDBJ whole genome shotgun (WGS) entry which is preliminary data.</text>
</comment>
<protein>
    <recommendedName>
        <fullName evidence="5">Alpha-amylase</fullName>
    </recommendedName>
</protein>
<keyword evidence="4" id="KW-1185">Reference proteome</keyword>
<sequence>MRRVGRVVAAAAVTMSMVVAATAPAVADDGAGLLTVVVDKDCSQVAADDCDFARPWVTVEDADGTVHGSGWLFDGTWTPSDGVEAENEFSVDGLQPGDYFVTVRDEADDAVAADHVPVTVGNGSQLLRVAYQPQPSASVTVRVTGIDGDVWGIGDAYLEAPDGTVRADYWGTSSADVYTFRTRVFGQWRLRIDADAGQVGYLPTYYPGVADADAAELIDITPGAQLALSMDALPGGRITGRIDGPALDPQFARGVTLYTTDGRHAYDTPAWPDGTGGEYVISGRSLDRAGIAPGSYLVKFEGGEGFASRYYDGADGSLSMAGAKPVTLVGGEITENVDVALTACGSISGRVTGLDQWPQMTLWGISATNLDDDTSSRSGWRDEDGEFKITGLAPGRYSVSAGGHSYDPKISATYYSGGDTTSGKTVTVESCGSAVTGADIAVTMTNTARPTLSGPPAVGTAISVKPGTWNVPNATYAYTWLRDGAAIQGATSSSYRPVAADAGHQLSARITARHVDYRDATSTTTSAKVLPGPAPRATSAPTIGGSAKVGSLLTATQGRWSTSGVTVRFQWLRSGRAIPGASTSSYRVSTSDVGARLSVKVTATKSGYTSASTTTGSTAVVPKVKPTVTGTPAATTIRRTTTPKVAVTVKATGVRAPVGTVTVKVGTTTKKVSLTASNKGKVVVSLPRKRGPRTYPVVVTFTPSSTAAKYLTGASARAHSIKVV</sequence>
<feature type="signal peptide" evidence="2">
    <location>
        <begin position="1"/>
        <end position="27"/>
    </location>
</feature>
<dbReference type="SUPFAM" id="SSF49452">
    <property type="entry name" value="Starch-binding domain-like"/>
    <property type="match status" value="1"/>
</dbReference>
<dbReference type="Proteomes" id="UP001501138">
    <property type="component" value="Unassembled WGS sequence"/>
</dbReference>
<feature type="chain" id="PRO_5046099352" description="Alpha-amylase" evidence="2">
    <location>
        <begin position="28"/>
        <end position="724"/>
    </location>
</feature>
<proteinExistence type="predicted"/>
<evidence type="ECO:0000313" key="3">
    <source>
        <dbReference type="EMBL" id="GAA1740556.1"/>
    </source>
</evidence>
<evidence type="ECO:0000256" key="2">
    <source>
        <dbReference type="SAM" id="SignalP"/>
    </source>
</evidence>
<accession>A0ABN2JW59</accession>
<dbReference type="InterPro" id="IPR013784">
    <property type="entry name" value="Carb-bd-like_fold"/>
</dbReference>
<keyword evidence="2" id="KW-0732">Signal</keyword>
<evidence type="ECO:0000313" key="4">
    <source>
        <dbReference type="Proteomes" id="UP001501138"/>
    </source>
</evidence>
<evidence type="ECO:0008006" key="5">
    <source>
        <dbReference type="Google" id="ProtNLM"/>
    </source>
</evidence>
<gene>
    <name evidence="3" type="ORF">GCM10009809_40070</name>
</gene>
<dbReference type="Gene3D" id="2.60.40.1120">
    <property type="entry name" value="Carboxypeptidase-like, regulatory domain"/>
    <property type="match status" value="1"/>
</dbReference>
<reference evidence="3 4" key="1">
    <citation type="journal article" date="2019" name="Int. J. Syst. Evol. Microbiol.">
        <title>The Global Catalogue of Microorganisms (GCM) 10K type strain sequencing project: providing services to taxonomists for standard genome sequencing and annotation.</title>
        <authorList>
            <consortium name="The Broad Institute Genomics Platform"/>
            <consortium name="The Broad Institute Genome Sequencing Center for Infectious Disease"/>
            <person name="Wu L."/>
            <person name="Ma J."/>
        </authorList>
    </citation>
    <scope>NUCLEOTIDE SEQUENCE [LARGE SCALE GENOMIC DNA]</scope>
    <source>
        <strain evidence="3 4">JCM 15589</strain>
    </source>
</reference>
<feature type="region of interest" description="Disordered" evidence="1">
    <location>
        <begin position="522"/>
        <end position="543"/>
    </location>
</feature>
<evidence type="ECO:0000256" key="1">
    <source>
        <dbReference type="SAM" id="MobiDB-lite"/>
    </source>
</evidence>
<dbReference type="Gene3D" id="2.60.40.2700">
    <property type="match status" value="2"/>
</dbReference>
<organism evidence="3 4">
    <name type="scientific">Isoptericola hypogeus</name>
    <dbReference type="NCBI Taxonomy" id="300179"/>
    <lineage>
        <taxon>Bacteria</taxon>
        <taxon>Bacillati</taxon>
        <taxon>Actinomycetota</taxon>
        <taxon>Actinomycetes</taxon>
        <taxon>Micrococcales</taxon>
        <taxon>Promicromonosporaceae</taxon>
        <taxon>Isoptericola</taxon>
    </lineage>
</organism>
<name>A0ABN2JW59_9MICO</name>